<dbReference type="InterPro" id="IPR011579">
    <property type="entry name" value="ATPase_dom"/>
</dbReference>
<dbReference type="PANTHER" id="PTHR34704">
    <property type="entry name" value="ATPASE"/>
    <property type="match status" value="1"/>
</dbReference>
<evidence type="ECO:0000259" key="1">
    <source>
        <dbReference type="Pfam" id="PF01637"/>
    </source>
</evidence>
<keyword evidence="2" id="KW-0547">Nucleotide-binding</keyword>
<dbReference type="GO" id="GO:0005524">
    <property type="term" value="F:ATP binding"/>
    <property type="evidence" value="ECO:0007669"/>
    <property type="project" value="UniProtKB-KW"/>
</dbReference>
<organism evidence="2 3">
    <name type="scientific">Aliarcobacter butzleri</name>
    <dbReference type="NCBI Taxonomy" id="28197"/>
    <lineage>
        <taxon>Bacteria</taxon>
        <taxon>Pseudomonadati</taxon>
        <taxon>Campylobacterota</taxon>
        <taxon>Epsilonproteobacteria</taxon>
        <taxon>Campylobacterales</taxon>
        <taxon>Arcobacteraceae</taxon>
        <taxon>Aliarcobacter</taxon>
    </lineage>
</organism>
<dbReference type="EMBL" id="JAQTJH010000013">
    <property type="protein sequence ID" value="MDK2062852.1"/>
    <property type="molecule type" value="Genomic_DNA"/>
</dbReference>
<name>A0AAW6VPV1_9BACT</name>
<reference evidence="2" key="1">
    <citation type="journal article" date="2023" name="Antibiotics">
        <title>Genomic Characterization of Antibiotic-Resistant Campylobacterales Isolated from Chilean Poultry Meat.</title>
        <authorList>
            <person name="Concha-Toloza M."/>
            <person name="Lopez-Cantillo M."/>
            <person name="Molina-Mora J.A."/>
            <person name="Collado L."/>
        </authorList>
    </citation>
    <scope>NUCLEOTIDE SEQUENCE</scope>
    <source>
        <strain evidence="2">FR1p273A</strain>
    </source>
</reference>
<dbReference type="RefSeq" id="WP_193210355.1">
    <property type="nucleotide sequence ID" value="NZ_CABVRB010000040.1"/>
</dbReference>
<accession>A0AAW6VPV1</accession>
<dbReference type="AlphaFoldDB" id="A0AAW6VPV1"/>
<sequence length="500" mass="58440">MIGRQKEIALLNKLCDTSNSKLVVVHGRRRIGKTYLINYMFKKNRDDCIFFEHTGSDDQDADTQRLNFLEAIYDWFKVEPSKPITTWAEAFIFLKRTIEDECEQKNHTGKVVIFIDEVAWIDKHNKAGFLSAFGHFYNTYCQKKENIITILCGSNASWIKNKILKDTKGPLYQRVDLEIPMLPFTLKETKEYLIKEKKFDIDNKSAIDIYMILGGVAKYLSFLDSSLSISQNIDNLFFNISAPLFDEYDAIFKSLFYDKHTFHRQIVDVLCSKQSGFTITELGVIIDKEQSDPTNKKLRNAIAELVDTGFITPLNKLHNKTRETKYIISDHFCLFHYKWVRELSKNDIVSMKNHFTNILSSQSYTIWCGFVFEIVMMINIDLYVQKRGLSALYKNVTYWQYIANPNIEDDKGAQIDMVIEYENNIYDIVECKYYNDEFTITKEYADNLRHKVSKFKEYGIKQKMRYDLKLVMLTTYGSKKNSHFNALNIASDITLGDLID</sequence>
<evidence type="ECO:0000313" key="3">
    <source>
        <dbReference type="Proteomes" id="UP001237843"/>
    </source>
</evidence>
<dbReference type="InterPro" id="IPR027417">
    <property type="entry name" value="P-loop_NTPase"/>
</dbReference>
<dbReference type="Gene3D" id="3.40.50.300">
    <property type="entry name" value="P-loop containing nucleotide triphosphate hydrolases"/>
    <property type="match status" value="1"/>
</dbReference>
<gene>
    <name evidence="2" type="ORF">PT520_10010</name>
</gene>
<reference evidence="2" key="2">
    <citation type="submission" date="2023-02" db="EMBL/GenBank/DDBJ databases">
        <authorList>
            <person name="Concha-Toloza M."/>
            <person name="Lopez-Cantillo M."/>
            <person name="Molina-Mora J."/>
            <person name="Collado L."/>
        </authorList>
    </citation>
    <scope>NUCLEOTIDE SEQUENCE</scope>
    <source>
        <strain evidence="2">FR1p273A</strain>
    </source>
</reference>
<evidence type="ECO:0000313" key="2">
    <source>
        <dbReference type="EMBL" id="MDK2062852.1"/>
    </source>
</evidence>
<dbReference type="Proteomes" id="UP001237843">
    <property type="component" value="Unassembled WGS sequence"/>
</dbReference>
<keyword evidence="2" id="KW-0067">ATP-binding</keyword>
<comment type="caution">
    <text evidence="2">The sequence shown here is derived from an EMBL/GenBank/DDBJ whole genome shotgun (WGS) entry which is preliminary data.</text>
</comment>
<feature type="domain" description="ATPase" evidence="1">
    <location>
        <begin position="4"/>
        <end position="221"/>
    </location>
</feature>
<protein>
    <submittedName>
        <fullName evidence="2">ATP-binding protein</fullName>
    </submittedName>
</protein>
<dbReference type="SUPFAM" id="SSF52540">
    <property type="entry name" value="P-loop containing nucleoside triphosphate hydrolases"/>
    <property type="match status" value="1"/>
</dbReference>
<proteinExistence type="predicted"/>
<dbReference type="PANTHER" id="PTHR34704:SF1">
    <property type="entry name" value="ATPASE"/>
    <property type="match status" value="1"/>
</dbReference>
<dbReference type="Pfam" id="PF01637">
    <property type="entry name" value="ATPase_2"/>
    <property type="match status" value="1"/>
</dbReference>